<evidence type="ECO:0000313" key="5">
    <source>
        <dbReference type="EMBL" id="EMD34222.1"/>
    </source>
</evidence>
<dbReference type="SUPFAM" id="SSF51905">
    <property type="entry name" value="FAD/NAD(P)-binding domain"/>
    <property type="match status" value="1"/>
</dbReference>
<dbReference type="PANTHER" id="PTHR42877">
    <property type="entry name" value="L-ORNITHINE N(5)-MONOOXYGENASE-RELATED"/>
    <property type="match status" value="1"/>
</dbReference>
<keyword evidence="4" id="KW-0560">Oxidoreductase</keyword>
<dbReference type="EMBL" id="KB445803">
    <property type="protein sequence ID" value="EMD34222.1"/>
    <property type="molecule type" value="Genomic_DNA"/>
</dbReference>
<dbReference type="InterPro" id="IPR036188">
    <property type="entry name" value="FAD/NAD-bd_sf"/>
</dbReference>
<dbReference type="HOGENOM" id="CLU_006937_7_0_1"/>
<dbReference type="PANTHER" id="PTHR42877:SF4">
    <property type="entry name" value="FAD_NAD(P)-BINDING DOMAIN-CONTAINING PROTEIN-RELATED"/>
    <property type="match status" value="1"/>
</dbReference>
<dbReference type="Proteomes" id="UP000016930">
    <property type="component" value="Unassembled WGS sequence"/>
</dbReference>
<dbReference type="GO" id="GO:0050660">
    <property type="term" value="F:flavin adenine dinucleotide binding"/>
    <property type="evidence" value="ECO:0007669"/>
    <property type="project" value="InterPro"/>
</dbReference>
<organism evidence="5 6">
    <name type="scientific">Ceriporiopsis subvermispora (strain B)</name>
    <name type="common">White-rot fungus</name>
    <name type="synonym">Gelatoporia subvermispora</name>
    <dbReference type="NCBI Taxonomy" id="914234"/>
    <lineage>
        <taxon>Eukaryota</taxon>
        <taxon>Fungi</taxon>
        <taxon>Dikarya</taxon>
        <taxon>Basidiomycota</taxon>
        <taxon>Agaricomycotina</taxon>
        <taxon>Agaricomycetes</taxon>
        <taxon>Polyporales</taxon>
        <taxon>Gelatoporiaceae</taxon>
        <taxon>Gelatoporia</taxon>
    </lineage>
</organism>
<keyword evidence="2" id="KW-0285">Flavoprotein</keyword>
<evidence type="ECO:0000256" key="1">
    <source>
        <dbReference type="ARBA" id="ARBA00010139"/>
    </source>
</evidence>
<evidence type="ECO:0000256" key="3">
    <source>
        <dbReference type="ARBA" id="ARBA00022827"/>
    </source>
</evidence>
<keyword evidence="6" id="KW-1185">Reference proteome</keyword>
<dbReference type="InterPro" id="IPR020946">
    <property type="entry name" value="Flavin_mOase-like"/>
</dbReference>
<dbReference type="InterPro" id="IPR051209">
    <property type="entry name" value="FAD-bind_Monooxygenase_sf"/>
</dbReference>
<proteinExistence type="inferred from homology"/>
<dbReference type="GO" id="GO:0004499">
    <property type="term" value="F:N,N-dimethylaniline monooxygenase activity"/>
    <property type="evidence" value="ECO:0007669"/>
    <property type="project" value="InterPro"/>
</dbReference>
<dbReference type="STRING" id="914234.M2R748"/>
<evidence type="ECO:0000256" key="2">
    <source>
        <dbReference type="ARBA" id="ARBA00022630"/>
    </source>
</evidence>
<evidence type="ECO:0008006" key="7">
    <source>
        <dbReference type="Google" id="ProtNLM"/>
    </source>
</evidence>
<protein>
    <recommendedName>
        <fullName evidence="7">FAD/NAD(P)-binding domain-containing protein</fullName>
    </recommendedName>
</protein>
<sequence>MTSEKGPKGPSVAIIGAGIGGLTFGIGLKRQLGFENFTIYDQGADVGGTWRDNTYPGCCSDVSTHWYSLSTDPNPYWSRTHVSQPEIQAYWQGLARKYSLYAHTQFYTRVLSATWDAPRAVWVLELEDIRTKTRSEATAEVLISAVGLLMDPRYPSDLEGRERFEGDLFHSARWDHGVDLKNKRVAVIGNGCSGAQLIPEIVKEPGINVVNFCRTPSWFIYRSRWAYSDWHKWVFAHVPLAMRAYRAYLMWQLERNWPLYESAGSKQREVAEESLKGFIRSVTPAKHHDKLMPNYPMACKRLVIDTGYLTALHRPNLDLNWDGIEELTEEGILTKKGANIPFDVIIFATGYVADTYPIPIRGKDGQTIQEYYKSQGGPTAYRATSVPGFPNFYMLGGPNANTSIGSIIFFEECQTNYILQLCAPVLSRDARTFEVTSRACDAYNTELQARMARSVYPQCFSWYRAGGAGKNFSIFPGPLSRYWWITREPIWEDYVAEGAGRWRVKRILSNVGKAGGLAALLGCVWLGWMKPEVVGRAVSLMHADWLRSMGLIREIVERYITMPLRVSLV</sequence>
<name>M2R748_CERS8</name>
<dbReference type="Gene3D" id="3.50.50.60">
    <property type="entry name" value="FAD/NAD(P)-binding domain"/>
    <property type="match status" value="2"/>
</dbReference>
<reference evidence="5 6" key="1">
    <citation type="journal article" date="2012" name="Proc. Natl. Acad. Sci. U.S.A.">
        <title>Comparative genomics of Ceriporiopsis subvermispora and Phanerochaete chrysosporium provide insight into selective ligninolysis.</title>
        <authorList>
            <person name="Fernandez-Fueyo E."/>
            <person name="Ruiz-Duenas F.J."/>
            <person name="Ferreira P."/>
            <person name="Floudas D."/>
            <person name="Hibbett D.S."/>
            <person name="Canessa P."/>
            <person name="Larrondo L.F."/>
            <person name="James T.Y."/>
            <person name="Seelenfreund D."/>
            <person name="Lobos S."/>
            <person name="Polanco R."/>
            <person name="Tello M."/>
            <person name="Honda Y."/>
            <person name="Watanabe T."/>
            <person name="Watanabe T."/>
            <person name="Ryu J.S."/>
            <person name="Kubicek C.P."/>
            <person name="Schmoll M."/>
            <person name="Gaskell J."/>
            <person name="Hammel K.E."/>
            <person name="St John F.J."/>
            <person name="Vanden Wymelenberg A."/>
            <person name="Sabat G."/>
            <person name="Splinter BonDurant S."/>
            <person name="Syed K."/>
            <person name="Yadav J.S."/>
            <person name="Doddapaneni H."/>
            <person name="Subramanian V."/>
            <person name="Lavin J.L."/>
            <person name="Oguiza J.A."/>
            <person name="Perez G."/>
            <person name="Pisabarro A.G."/>
            <person name="Ramirez L."/>
            <person name="Santoyo F."/>
            <person name="Master E."/>
            <person name="Coutinho P.M."/>
            <person name="Henrissat B."/>
            <person name="Lombard V."/>
            <person name="Magnuson J.K."/>
            <person name="Kuees U."/>
            <person name="Hori C."/>
            <person name="Igarashi K."/>
            <person name="Samejima M."/>
            <person name="Held B.W."/>
            <person name="Barry K.W."/>
            <person name="LaButti K.M."/>
            <person name="Lapidus A."/>
            <person name="Lindquist E.A."/>
            <person name="Lucas S.M."/>
            <person name="Riley R."/>
            <person name="Salamov A.A."/>
            <person name="Hoffmeister D."/>
            <person name="Schwenk D."/>
            <person name="Hadar Y."/>
            <person name="Yarden O."/>
            <person name="de Vries R.P."/>
            <person name="Wiebenga A."/>
            <person name="Stenlid J."/>
            <person name="Eastwood D."/>
            <person name="Grigoriev I.V."/>
            <person name="Berka R.M."/>
            <person name="Blanchette R.A."/>
            <person name="Kersten P."/>
            <person name="Martinez A.T."/>
            <person name="Vicuna R."/>
            <person name="Cullen D."/>
        </authorList>
    </citation>
    <scope>NUCLEOTIDE SEQUENCE [LARGE SCALE GENOMIC DNA]</scope>
    <source>
        <strain evidence="5 6">B</strain>
    </source>
</reference>
<dbReference type="AlphaFoldDB" id="M2R748"/>
<dbReference type="OrthoDB" id="74360at2759"/>
<evidence type="ECO:0000256" key="4">
    <source>
        <dbReference type="ARBA" id="ARBA00023002"/>
    </source>
</evidence>
<accession>M2R748</accession>
<keyword evidence="3" id="KW-0274">FAD</keyword>
<evidence type="ECO:0000313" key="6">
    <source>
        <dbReference type="Proteomes" id="UP000016930"/>
    </source>
</evidence>
<gene>
    <name evidence="5" type="ORF">CERSUDRAFT_117119</name>
</gene>
<dbReference type="Pfam" id="PF00743">
    <property type="entry name" value="FMO-like"/>
    <property type="match status" value="1"/>
</dbReference>
<dbReference type="GO" id="GO:0050661">
    <property type="term" value="F:NADP binding"/>
    <property type="evidence" value="ECO:0007669"/>
    <property type="project" value="InterPro"/>
</dbReference>
<comment type="similarity">
    <text evidence="1">Belongs to the FAD-binding monooxygenase family.</text>
</comment>